<keyword evidence="2" id="KW-1185">Reference proteome</keyword>
<protein>
    <submittedName>
        <fullName evidence="1">Uncharacterized protein</fullName>
    </submittedName>
</protein>
<proteinExistence type="predicted"/>
<evidence type="ECO:0000313" key="1">
    <source>
        <dbReference type="EMBL" id="ABX09110.1"/>
    </source>
</evidence>
<evidence type="ECO:0000313" key="2">
    <source>
        <dbReference type="Proteomes" id="UP000000788"/>
    </source>
</evidence>
<dbReference type="KEGG" id="pmj:P9211_11791"/>
<reference evidence="1 2" key="1">
    <citation type="journal article" date="2007" name="PLoS Genet.">
        <title>Patterns and implications of gene gain and loss in the evolution of Prochlorococcus.</title>
        <authorList>
            <person name="Kettler G.C."/>
            <person name="Martiny A.C."/>
            <person name="Huang K."/>
            <person name="Zucker J."/>
            <person name="Coleman M.L."/>
            <person name="Rodrigue S."/>
            <person name="Chen F."/>
            <person name="Lapidus A."/>
            <person name="Ferriera S."/>
            <person name="Johnson J."/>
            <person name="Steglich C."/>
            <person name="Church G.M."/>
            <person name="Richardson P."/>
            <person name="Chisholm S.W."/>
        </authorList>
    </citation>
    <scope>NUCLEOTIDE SEQUENCE [LARGE SCALE GENOMIC DNA]</scope>
    <source>
        <strain evidence="2">MIT 9211</strain>
    </source>
</reference>
<dbReference type="eggNOG" id="ENOG5033ZG3">
    <property type="taxonomic scope" value="Bacteria"/>
</dbReference>
<accession>A9BB98</accession>
<dbReference type="EMBL" id="CP000878">
    <property type="protein sequence ID" value="ABX09110.1"/>
    <property type="molecule type" value="Genomic_DNA"/>
</dbReference>
<dbReference type="STRING" id="93059.P9211_11791"/>
<dbReference type="OrthoDB" id="557744at2"/>
<organism evidence="1 2">
    <name type="scientific">Prochlorococcus marinus (strain MIT 9211)</name>
    <dbReference type="NCBI Taxonomy" id="93059"/>
    <lineage>
        <taxon>Bacteria</taxon>
        <taxon>Bacillati</taxon>
        <taxon>Cyanobacteriota</taxon>
        <taxon>Cyanophyceae</taxon>
        <taxon>Synechococcales</taxon>
        <taxon>Prochlorococcaceae</taxon>
        <taxon>Prochlorococcus</taxon>
    </lineage>
</organism>
<sequence length="128" mass="14627">MAEFPYLIAIALIQQEENRAMPLGGKSIKEPIDLKNGPGEAGEKIALELLLRVLEISDKGFIRQAAKKESLLLVEMSMEIMQDQLPSLKSKWIQTGKTDQLIKELKRICENCWYITFEKYKGIQLSRC</sequence>
<gene>
    <name evidence="1" type="ordered locus">P9211_11791</name>
</gene>
<dbReference type="HOGENOM" id="CLU_1937105_0_0_3"/>
<dbReference type="AlphaFoldDB" id="A9BB98"/>
<name>A9BB98_PROM4</name>
<dbReference type="Proteomes" id="UP000000788">
    <property type="component" value="Chromosome"/>
</dbReference>
<dbReference type="RefSeq" id="WP_012195731.1">
    <property type="nucleotide sequence ID" value="NC_009976.1"/>
</dbReference>